<feature type="non-terminal residue" evidence="1">
    <location>
        <position position="211"/>
    </location>
</feature>
<evidence type="ECO:0000313" key="1">
    <source>
        <dbReference type="EMBL" id="CAG8630582.1"/>
    </source>
</evidence>
<keyword evidence="2" id="KW-1185">Reference proteome</keyword>
<organism evidence="1 2">
    <name type="scientific">Paraglomus occultum</name>
    <dbReference type="NCBI Taxonomy" id="144539"/>
    <lineage>
        <taxon>Eukaryota</taxon>
        <taxon>Fungi</taxon>
        <taxon>Fungi incertae sedis</taxon>
        <taxon>Mucoromycota</taxon>
        <taxon>Glomeromycotina</taxon>
        <taxon>Glomeromycetes</taxon>
        <taxon>Paraglomerales</taxon>
        <taxon>Paraglomeraceae</taxon>
        <taxon>Paraglomus</taxon>
    </lineage>
</organism>
<gene>
    <name evidence="1" type="ORF">POCULU_LOCUS8873</name>
</gene>
<protein>
    <submittedName>
        <fullName evidence="1">1993_t:CDS:1</fullName>
    </submittedName>
</protein>
<proteinExistence type="predicted"/>
<dbReference type="AlphaFoldDB" id="A0A9N9DCX5"/>
<sequence length="211" mass="24033">GVGPPVSSGVVPPKHPPEATSFWENFELERQLAIKEVKKKFVWNATLSLGVNFFKNFYCLLVSRPKPSAEDDDPFINNNRTEGFTHSKATPSSLGSQSLEMPIGSYRMTSDINDVNNSECDIPRTPPHQIRSTSKNQDLLERLRQEKERTKSTYEPICSNIIDTTNKLLMDRLQIKRDYTWDPVTNEATKYIDELIDNQTSTSICSPDKTY</sequence>
<dbReference type="EMBL" id="CAJVPJ010002851">
    <property type="protein sequence ID" value="CAG8630582.1"/>
    <property type="molecule type" value="Genomic_DNA"/>
</dbReference>
<accession>A0A9N9DCX5</accession>
<dbReference type="OrthoDB" id="2431355at2759"/>
<reference evidence="1" key="1">
    <citation type="submission" date="2021-06" db="EMBL/GenBank/DDBJ databases">
        <authorList>
            <person name="Kallberg Y."/>
            <person name="Tangrot J."/>
            <person name="Rosling A."/>
        </authorList>
    </citation>
    <scope>NUCLEOTIDE SEQUENCE</scope>
    <source>
        <strain evidence="1">IA702</strain>
    </source>
</reference>
<dbReference type="Proteomes" id="UP000789572">
    <property type="component" value="Unassembled WGS sequence"/>
</dbReference>
<comment type="caution">
    <text evidence="1">The sequence shown here is derived from an EMBL/GenBank/DDBJ whole genome shotgun (WGS) entry which is preliminary data.</text>
</comment>
<name>A0A9N9DCX5_9GLOM</name>
<evidence type="ECO:0000313" key="2">
    <source>
        <dbReference type="Proteomes" id="UP000789572"/>
    </source>
</evidence>